<organism evidence="2 3">
    <name type="scientific">Craurococcus roseus</name>
    <dbReference type="NCBI Taxonomy" id="77585"/>
    <lineage>
        <taxon>Bacteria</taxon>
        <taxon>Pseudomonadati</taxon>
        <taxon>Pseudomonadota</taxon>
        <taxon>Alphaproteobacteria</taxon>
        <taxon>Acetobacterales</taxon>
        <taxon>Acetobacteraceae</taxon>
        <taxon>Craurococcus</taxon>
    </lineage>
</organism>
<dbReference type="RefSeq" id="WP_343896227.1">
    <property type="nucleotide sequence ID" value="NZ_BAAAFZ010000047.1"/>
</dbReference>
<dbReference type="PANTHER" id="PTHR19328:SF75">
    <property type="entry name" value="ALDOSE SUGAR DEHYDROGENASE YLII"/>
    <property type="match status" value="1"/>
</dbReference>
<feature type="domain" description="Glucose/Sorbosone dehydrogenase" evidence="1">
    <location>
        <begin position="65"/>
        <end position="394"/>
    </location>
</feature>
<accession>A0ABN1FG81</accession>
<dbReference type="InterPro" id="IPR011041">
    <property type="entry name" value="Quinoprot_gluc/sorb_DH_b-prop"/>
</dbReference>
<keyword evidence="3" id="KW-1185">Reference proteome</keyword>
<protein>
    <submittedName>
        <fullName evidence="2">PQQ-dependent sugar dehydrogenase</fullName>
    </submittedName>
</protein>
<comment type="caution">
    <text evidence="2">The sequence shown here is derived from an EMBL/GenBank/DDBJ whole genome shotgun (WGS) entry which is preliminary data.</text>
</comment>
<evidence type="ECO:0000313" key="2">
    <source>
        <dbReference type="EMBL" id="GAA0589954.1"/>
    </source>
</evidence>
<dbReference type="InterPro" id="IPR012938">
    <property type="entry name" value="Glc/Sorbosone_DH"/>
</dbReference>
<dbReference type="EMBL" id="BAAAFZ010000047">
    <property type="protein sequence ID" value="GAA0589954.1"/>
    <property type="molecule type" value="Genomic_DNA"/>
</dbReference>
<dbReference type="Gene3D" id="2.120.10.30">
    <property type="entry name" value="TolB, C-terminal domain"/>
    <property type="match status" value="1"/>
</dbReference>
<evidence type="ECO:0000313" key="3">
    <source>
        <dbReference type="Proteomes" id="UP001501588"/>
    </source>
</evidence>
<sequence>MSALPSAPLAATARVAARPVRPNLRPMRRSIALAILLLPLLALPGAAQERSSSVPFRAVDFATGLERPWGGAFLPDGRLLVTERPGRMRLVGRDGRVSEPLSGVPRVETGGQGGLLDVALAPDFARTREVFFCHSVLLSEGAATRLVRARLAGNDSGLEAVTPILDATPAQSSGRNHYGCRIAFGPDGALFLSTGDRFNTKMRAQRLDDLAGKVLRVSRDGAPFADNPFVGRTGARPEIWTLGHRNPQGLAFNPRTGSLWENEFGARGGDEVNVLRPGRNYGWPLVTHGVDYDGSRIGEGSSKPGLEDPIHIWVPSVSPSGMAFYTGDAFPAWRGSLFLAALNPPGLVRLSTEGDRVTGEERLLWNRTRLRQVIQGPDGLLYVLTDEGRGRVLRLEPER</sequence>
<proteinExistence type="predicted"/>
<dbReference type="PANTHER" id="PTHR19328">
    <property type="entry name" value="HEDGEHOG-INTERACTING PROTEIN"/>
    <property type="match status" value="1"/>
</dbReference>
<evidence type="ECO:0000259" key="1">
    <source>
        <dbReference type="Pfam" id="PF07995"/>
    </source>
</evidence>
<name>A0ABN1FG81_9PROT</name>
<dbReference type="Pfam" id="PF07995">
    <property type="entry name" value="GSDH"/>
    <property type="match status" value="1"/>
</dbReference>
<reference evidence="2 3" key="1">
    <citation type="journal article" date="2019" name="Int. J. Syst. Evol. Microbiol.">
        <title>The Global Catalogue of Microorganisms (GCM) 10K type strain sequencing project: providing services to taxonomists for standard genome sequencing and annotation.</title>
        <authorList>
            <consortium name="The Broad Institute Genomics Platform"/>
            <consortium name="The Broad Institute Genome Sequencing Center for Infectious Disease"/>
            <person name="Wu L."/>
            <person name="Ma J."/>
        </authorList>
    </citation>
    <scope>NUCLEOTIDE SEQUENCE [LARGE SCALE GENOMIC DNA]</scope>
    <source>
        <strain evidence="2 3">JCM 9933</strain>
    </source>
</reference>
<dbReference type="Proteomes" id="UP001501588">
    <property type="component" value="Unassembled WGS sequence"/>
</dbReference>
<gene>
    <name evidence="2" type="ORF">GCM10009416_30620</name>
</gene>
<dbReference type="InterPro" id="IPR011042">
    <property type="entry name" value="6-blade_b-propeller_TolB-like"/>
</dbReference>
<dbReference type="SUPFAM" id="SSF50952">
    <property type="entry name" value="Soluble quinoprotein glucose dehydrogenase"/>
    <property type="match status" value="1"/>
</dbReference>